<feature type="domain" description="D-isomer specific 2-hydroxyacid dehydrogenase NAD-binding" evidence="6">
    <location>
        <begin position="164"/>
        <end position="311"/>
    </location>
</feature>
<comment type="similarity">
    <text evidence="1 4">Belongs to the D-isomer specific 2-hydroxyacid dehydrogenase family.</text>
</comment>
<feature type="domain" description="D-isomer specific 2-hydroxyacid dehydrogenase catalytic" evidence="5">
    <location>
        <begin position="65"/>
        <end position="342"/>
    </location>
</feature>
<protein>
    <submittedName>
        <fullName evidence="7">Hydroxyacid dehydrogenase</fullName>
    </submittedName>
</protein>
<dbReference type="Pfam" id="PF02826">
    <property type="entry name" value="2-Hacid_dh_C"/>
    <property type="match status" value="1"/>
</dbReference>
<accession>A0A9X1NJ98</accession>
<dbReference type="PANTHER" id="PTHR10996">
    <property type="entry name" value="2-HYDROXYACID DEHYDROGENASE-RELATED"/>
    <property type="match status" value="1"/>
</dbReference>
<dbReference type="GO" id="GO:0051287">
    <property type="term" value="F:NAD binding"/>
    <property type="evidence" value="ECO:0007669"/>
    <property type="project" value="InterPro"/>
</dbReference>
<dbReference type="InterPro" id="IPR036291">
    <property type="entry name" value="NAD(P)-bd_dom_sf"/>
</dbReference>
<dbReference type="GO" id="GO:0016618">
    <property type="term" value="F:hydroxypyruvate reductase [NAD(P)H] activity"/>
    <property type="evidence" value="ECO:0007669"/>
    <property type="project" value="TreeGrafter"/>
</dbReference>
<evidence type="ECO:0000313" key="7">
    <source>
        <dbReference type="EMBL" id="MCD5315135.1"/>
    </source>
</evidence>
<dbReference type="Proteomes" id="UP001138997">
    <property type="component" value="Unassembled WGS sequence"/>
</dbReference>
<keyword evidence="2 4" id="KW-0560">Oxidoreductase</keyword>
<gene>
    <name evidence="7" type="ORF">LR394_29940</name>
</gene>
<dbReference type="RefSeq" id="WP_231447938.1">
    <property type="nucleotide sequence ID" value="NZ_JAJOMB010000020.1"/>
</dbReference>
<name>A0A9X1NJ98_9ACTN</name>
<dbReference type="GO" id="GO:0005829">
    <property type="term" value="C:cytosol"/>
    <property type="evidence" value="ECO:0007669"/>
    <property type="project" value="TreeGrafter"/>
</dbReference>
<reference evidence="7" key="1">
    <citation type="submission" date="2021-11" db="EMBL/GenBank/DDBJ databases">
        <title>Streptomyces corallinus and Kineosporia corallina sp. nov., two new coral-derived marine actinobacteria.</title>
        <authorList>
            <person name="Buangrab K."/>
            <person name="Sutthacheep M."/>
            <person name="Yeemin T."/>
            <person name="Harunari E."/>
            <person name="Igarashi Y."/>
            <person name="Sripreechasak P."/>
            <person name="Kanchanasin P."/>
            <person name="Tanasupawat S."/>
            <person name="Phongsopitanun W."/>
        </authorList>
    </citation>
    <scope>NUCLEOTIDE SEQUENCE</scope>
    <source>
        <strain evidence="7">JCM 31032</strain>
    </source>
</reference>
<dbReference type="PANTHER" id="PTHR10996:SF178">
    <property type="entry name" value="2-HYDROXYACID DEHYDROGENASE YGL185C-RELATED"/>
    <property type="match status" value="1"/>
</dbReference>
<evidence type="ECO:0000256" key="1">
    <source>
        <dbReference type="ARBA" id="ARBA00005854"/>
    </source>
</evidence>
<comment type="caution">
    <text evidence="7">The sequence shown here is derived from an EMBL/GenBank/DDBJ whole genome shotgun (WGS) entry which is preliminary data.</text>
</comment>
<dbReference type="InterPro" id="IPR006139">
    <property type="entry name" value="D-isomer_2_OHA_DH_cat_dom"/>
</dbReference>
<dbReference type="SUPFAM" id="SSF52283">
    <property type="entry name" value="Formate/glycerate dehydrogenase catalytic domain-like"/>
    <property type="match status" value="1"/>
</dbReference>
<dbReference type="InterPro" id="IPR006140">
    <property type="entry name" value="D-isomer_DH_NAD-bd"/>
</dbReference>
<keyword evidence="8" id="KW-1185">Reference proteome</keyword>
<sequence>MTQPASKAATASSTRSAGLEMPNALVVMDEQWWHTQFDEPRRRRLRSLSQAVEPLWLPDFDQPGTEQRLAEVEVLLTGWGVPTIDAWALSRMPRLRAVLHCAGSVRHVVSPQLWERGIQVSNSADLNADPVAEFTFAAVVMAGKKAPFLSAAAQQDPDPFRFGRLSNTGLTIGVVGFSRIGRRVVRLITQNLREVTCLVADPYAEQAAVEAAGAELTSLEAILPRVDILTLHAPDLPSTRQMIGAQQLAALPEHCCVINTARGALIDTAALTEECRRGRLNAMLDVTDPEPLPLDSPLRTLPNVMLTPHIAGSTGSETIRMSEGALDELERLVTGRPLARPIRRESAALQA</sequence>
<evidence type="ECO:0000256" key="2">
    <source>
        <dbReference type="ARBA" id="ARBA00023002"/>
    </source>
</evidence>
<dbReference type="GO" id="GO:0030267">
    <property type="term" value="F:glyoxylate reductase (NADPH) activity"/>
    <property type="evidence" value="ECO:0007669"/>
    <property type="project" value="TreeGrafter"/>
</dbReference>
<dbReference type="Pfam" id="PF00389">
    <property type="entry name" value="2-Hacid_dh"/>
    <property type="match status" value="1"/>
</dbReference>
<evidence type="ECO:0000259" key="5">
    <source>
        <dbReference type="Pfam" id="PF00389"/>
    </source>
</evidence>
<dbReference type="CDD" id="cd12167">
    <property type="entry name" value="2-Hacid_dh_8"/>
    <property type="match status" value="1"/>
</dbReference>
<dbReference type="InterPro" id="IPR050223">
    <property type="entry name" value="D-isomer_2-hydroxyacid_DH"/>
</dbReference>
<dbReference type="EMBL" id="JAJOMB010000020">
    <property type="protein sequence ID" value="MCD5315135.1"/>
    <property type="molecule type" value="Genomic_DNA"/>
</dbReference>
<proteinExistence type="inferred from homology"/>
<dbReference type="SUPFAM" id="SSF51735">
    <property type="entry name" value="NAD(P)-binding Rossmann-fold domains"/>
    <property type="match status" value="1"/>
</dbReference>
<evidence type="ECO:0000256" key="4">
    <source>
        <dbReference type="RuleBase" id="RU003719"/>
    </source>
</evidence>
<keyword evidence="3" id="KW-0520">NAD</keyword>
<dbReference type="AlphaFoldDB" id="A0A9X1NJ98"/>
<evidence type="ECO:0000313" key="8">
    <source>
        <dbReference type="Proteomes" id="UP001138997"/>
    </source>
</evidence>
<evidence type="ECO:0000256" key="3">
    <source>
        <dbReference type="ARBA" id="ARBA00023027"/>
    </source>
</evidence>
<dbReference type="Gene3D" id="3.40.50.720">
    <property type="entry name" value="NAD(P)-binding Rossmann-like Domain"/>
    <property type="match status" value="2"/>
</dbReference>
<organism evidence="7 8">
    <name type="scientific">Kineosporia babensis</name>
    <dbReference type="NCBI Taxonomy" id="499548"/>
    <lineage>
        <taxon>Bacteria</taxon>
        <taxon>Bacillati</taxon>
        <taxon>Actinomycetota</taxon>
        <taxon>Actinomycetes</taxon>
        <taxon>Kineosporiales</taxon>
        <taxon>Kineosporiaceae</taxon>
        <taxon>Kineosporia</taxon>
    </lineage>
</organism>
<evidence type="ECO:0000259" key="6">
    <source>
        <dbReference type="Pfam" id="PF02826"/>
    </source>
</evidence>